<accession>A0A5B8UGE1</accession>
<evidence type="ECO:0000313" key="1">
    <source>
        <dbReference type="EMBL" id="QEC55170.1"/>
    </source>
</evidence>
<dbReference type="AlphaFoldDB" id="A0A5B8UGE1"/>
<reference evidence="1 2" key="1">
    <citation type="journal article" date="2015" name="Int. J. Syst. Evol. Microbiol.">
        <title>Flavisolibacter ginsenosidimutans sp. nov., with ginsenoside-converting activity isolated from soil used for cultivating ginseng.</title>
        <authorList>
            <person name="Zhao Y."/>
            <person name="Liu Q."/>
            <person name="Kang M.S."/>
            <person name="Jin F."/>
            <person name="Yu H."/>
            <person name="Im W.T."/>
        </authorList>
    </citation>
    <scope>NUCLEOTIDE SEQUENCE [LARGE SCALE GENOMIC DNA]</scope>
    <source>
        <strain evidence="1 2">Gsoil 636</strain>
    </source>
</reference>
<evidence type="ECO:0000313" key="2">
    <source>
        <dbReference type="Proteomes" id="UP000321204"/>
    </source>
</evidence>
<dbReference type="RefSeq" id="WP_146783328.1">
    <property type="nucleotide sequence ID" value="NZ_BAABIO010000006.1"/>
</dbReference>
<keyword evidence="2" id="KW-1185">Reference proteome</keyword>
<sequence length="189" mass="21130">MKPLLLLSFVLLGQTSFSQSLDYISVRKKNGRVVKNFYAGSDIILQTTDYAYLQGPVKTVCNDSIFIILYDVRLIPTNYGGFIRDTISTTILGLHYQEIKRIYLNKRKSFVQRNGPGLLMLGGGGYFALNALNGVFYNQSVPTGKRIKNLGISAGVFGLGYLLQKFFRADGFTTTKQKIMYVNLSPKKA</sequence>
<organism evidence="1 2">
    <name type="scientific">Flavisolibacter ginsenosidimutans</name>
    <dbReference type="NCBI Taxonomy" id="661481"/>
    <lineage>
        <taxon>Bacteria</taxon>
        <taxon>Pseudomonadati</taxon>
        <taxon>Bacteroidota</taxon>
        <taxon>Chitinophagia</taxon>
        <taxon>Chitinophagales</taxon>
        <taxon>Chitinophagaceae</taxon>
        <taxon>Flavisolibacter</taxon>
    </lineage>
</organism>
<dbReference type="KEGG" id="fgg:FSB75_04370"/>
<proteinExistence type="predicted"/>
<dbReference type="Proteomes" id="UP000321204">
    <property type="component" value="Chromosome"/>
</dbReference>
<gene>
    <name evidence="1" type="ORF">FSB75_04370</name>
</gene>
<dbReference type="EMBL" id="CP042433">
    <property type="protein sequence ID" value="QEC55170.1"/>
    <property type="molecule type" value="Genomic_DNA"/>
</dbReference>
<dbReference type="OrthoDB" id="671728at2"/>
<name>A0A5B8UGE1_9BACT</name>
<protein>
    <submittedName>
        <fullName evidence="1">Uncharacterized protein</fullName>
    </submittedName>
</protein>